<organism evidence="1 2">
    <name type="scientific">Providencia alcalifaciens DSM 30120</name>
    <dbReference type="NCBI Taxonomy" id="520999"/>
    <lineage>
        <taxon>Bacteria</taxon>
        <taxon>Pseudomonadati</taxon>
        <taxon>Pseudomonadota</taxon>
        <taxon>Gammaproteobacteria</taxon>
        <taxon>Enterobacterales</taxon>
        <taxon>Morganellaceae</taxon>
        <taxon>Providencia</taxon>
    </lineage>
</organism>
<dbReference type="Pfam" id="PF02924">
    <property type="entry name" value="HDPD"/>
    <property type="match status" value="1"/>
</dbReference>
<dbReference type="AlphaFoldDB" id="B6XJF9"/>
<comment type="caution">
    <text evidence="1">The sequence shown here is derived from an EMBL/GenBank/DDBJ whole genome shotgun (WGS) entry which is preliminary data.</text>
</comment>
<reference evidence="1 2" key="1">
    <citation type="submission" date="2008-10" db="EMBL/GenBank/DDBJ databases">
        <title>Draft genome sequence of Providencia alcalifaciens (DSM 30120).</title>
        <authorList>
            <person name="Sudarsanam P."/>
            <person name="Ley R."/>
            <person name="Guruge J."/>
            <person name="Turnbaugh P.J."/>
            <person name="Mahowald M."/>
            <person name="Liep D."/>
            <person name="Gordon J."/>
        </authorList>
    </citation>
    <scope>NUCLEOTIDE SEQUENCE [LARGE SCALE GENOMIC DNA]</scope>
    <source>
        <strain evidence="1 2">DSM 30120</strain>
    </source>
</reference>
<dbReference type="InterPro" id="IPR036630">
    <property type="entry name" value="Head_decoration_D_sf"/>
</dbReference>
<dbReference type="eggNOG" id="ENOG5031641">
    <property type="taxonomic scope" value="Bacteria"/>
</dbReference>
<evidence type="ECO:0000313" key="2">
    <source>
        <dbReference type="Proteomes" id="UP000003729"/>
    </source>
</evidence>
<sequence length="118" mass="12369">LLIGLDMTKQTHVEQRAEVHIFAGSDTAHTAQGVNGIATATPELTPLMLDDATGKLVVWDGQKSGTAVGILALALTGNEAHLTYYKSGTFATGALHWPDSVDAVKKANAFIGCAISHR</sequence>
<evidence type="ECO:0000313" key="1">
    <source>
        <dbReference type="EMBL" id="EEB44464.1"/>
    </source>
</evidence>
<dbReference type="Proteomes" id="UP000003729">
    <property type="component" value="Unassembled WGS sequence"/>
</dbReference>
<proteinExistence type="predicted"/>
<gene>
    <name evidence="1" type="ORF">PROVALCAL_03511</name>
</gene>
<feature type="non-terminal residue" evidence="1">
    <location>
        <position position="1"/>
    </location>
</feature>
<accession>B6XJF9</accession>
<protein>
    <submittedName>
        <fullName evidence="1">Bacteriophage lambda head decoration protein D</fullName>
    </submittedName>
</protein>
<dbReference type="EMBL" id="ABXW01000064">
    <property type="protein sequence ID" value="EEB44464.1"/>
    <property type="molecule type" value="Genomic_DNA"/>
</dbReference>
<name>B6XJF9_9GAMM</name>
<reference evidence="1 2" key="2">
    <citation type="submission" date="2008-10" db="EMBL/GenBank/DDBJ databases">
        <authorList>
            <person name="Fulton L."/>
            <person name="Clifton S."/>
            <person name="Fulton B."/>
            <person name="Xu J."/>
            <person name="Minx P."/>
            <person name="Pepin K.H."/>
            <person name="Johnson M."/>
            <person name="Bhonagiri V."/>
            <person name="Nash W.E."/>
            <person name="Mardis E.R."/>
            <person name="Wilson R.K."/>
        </authorList>
    </citation>
    <scope>NUCLEOTIDE SEQUENCE [LARGE SCALE GENOMIC DNA]</scope>
    <source>
        <strain evidence="1 2">DSM 30120</strain>
    </source>
</reference>
<dbReference type="Gene3D" id="2.40.300.10">
    <property type="entry name" value="Head decoration protein D"/>
    <property type="match status" value="1"/>
</dbReference>
<dbReference type="SUPFAM" id="SSF51274">
    <property type="entry name" value="Head decoration protein D (gpD, major capsid protein D)"/>
    <property type="match status" value="1"/>
</dbReference>
<dbReference type="InterPro" id="IPR004195">
    <property type="entry name" value="Head_decoration_D"/>
</dbReference>